<dbReference type="GO" id="GO:0008270">
    <property type="term" value="F:zinc ion binding"/>
    <property type="evidence" value="ECO:0007669"/>
    <property type="project" value="UniProtKB-UniRule"/>
</dbReference>
<dbReference type="AlphaFoldDB" id="A0AA36M9H3"/>
<dbReference type="EMBL" id="CATQJL010000305">
    <property type="protein sequence ID" value="CAJ0602420.1"/>
    <property type="molecule type" value="Genomic_DNA"/>
</dbReference>
<evidence type="ECO:0000256" key="6">
    <source>
        <dbReference type="ARBA" id="ARBA00023049"/>
    </source>
</evidence>
<keyword evidence="3 10" id="KW-0479">Metal-binding</keyword>
<gene>
    <name evidence="14" type="ORF">CYNAS_LOCUS14403</name>
</gene>
<keyword evidence="7" id="KW-0865">Zymogen</keyword>
<keyword evidence="2 10" id="KW-0645">Protease</keyword>
<evidence type="ECO:0000256" key="5">
    <source>
        <dbReference type="ARBA" id="ARBA00022833"/>
    </source>
</evidence>
<comment type="cofactor">
    <cofactor evidence="10 11">
        <name>Zn(2+)</name>
        <dbReference type="ChEBI" id="CHEBI:29105"/>
    </cofactor>
    <text evidence="10 11">Binds 1 zinc ion per subunit.</text>
</comment>
<dbReference type="SMART" id="SM00254">
    <property type="entry name" value="ShKT"/>
    <property type="match status" value="1"/>
</dbReference>
<evidence type="ECO:0000256" key="7">
    <source>
        <dbReference type="ARBA" id="ARBA00023145"/>
    </source>
</evidence>
<feature type="binding site" evidence="10">
    <location>
        <position position="135"/>
    </location>
    <ligand>
        <name>Zn(2+)</name>
        <dbReference type="ChEBI" id="CHEBI:29105"/>
        <note>catalytic</note>
    </ligand>
</feature>
<dbReference type="GO" id="GO:0004222">
    <property type="term" value="F:metalloendopeptidase activity"/>
    <property type="evidence" value="ECO:0007669"/>
    <property type="project" value="UniProtKB-UniRule"/>
</dbReference>
<evidence type="ECO:0000256" key="2">
    <source>
        <dbReference type="ARBA" id="ARBA00022670"/>
    </source>
</evidence>
<evidence type="ECO:0000256" key="9">
    <source>
        <dbReference type="PROSITE-ProRule" id="PRU01005"/>
    </source>
</evidence>
<dbReference type="InterPro" id="IPR024079">
    <property type="entry name" value="MetalloPept_cat_dom_sf"/>
</dbReference>
<dbReference type="GO" id="GO:0006508">
    <property type="term" value="P:proteolysis"/>
    <property type="evidence" value="ECO:0007669"/>
    <property type="project" value="UniProtKB-KW"/>
</dbReference>
<dbReference type="SUPFAM" id="SSF55486">
    <property type="entry name" value="Metalloproteases ('zincins'), catalytic domain"/>
    <property type="match status" value="1"/>
</dbReference>
<evidence type="ECO:0000256" key="1">
    <source>
        <dbReference type="ARBA" id="ARBA00002657"/>
    </source>
</evidence>
<dbReference type="PANTHER" id="PTHR10127">
    <property type="entry name" value="DISCOIDIN, CUB, EGF, LAMININ , AND ZINC METALLOPROTEASE DOMAIN CONTAINING"/>
    <property type="match status" value="1"/>
</dbReference>
<dbReference type="InterPro" id="IPR006026">
    <property type="entry name" value="Peptidase_Metallo"/>
</dbReference>
<evidence type="ECO:0000313" key="14">
    <source>
        <dbReference type="EMBL" id="CAJ0602420.1"/>
    </source>
</evidence>
<protein>
    <recommendedName>
        <fullName evidence="11">Metalloendopeptidase</fullName>
        <ecNumber evidence="11">3.4.24.-</ecNumber>
    </recommendedName>
</protein>
<dbReference type="EC" id="3.4.24.-" evidence="11"/>
<keyword evidence="6 10" id="KW-0482">Metalloprotease</keyword>
<dbReference type="SMART" id="SM00235">
    <property type="entry name" value="ZnMc"/>
    <property type="match status" value="1"/>
</dbReference>
<feature type="binding site" evidence="10">
    <location>
        <position position="125"/>
    </location>
    <ligand>
        <name>Zn(2+)</name>
        <dbReference type="ChEBI" id="CHEBI:29105"/>
        <note>catalytic</note>
    </ligand>
</feature>
<feature type="active site" evidence="10">
    <location>
        <position position="126"/>
    </location>
</feature>
<comment type="function">
    <text evidence="1">Metalloprotease.</text>
</comment>
<dbReference type="PROSITE" id="PS51670">
    <property type="entry name" value="SHKT"/>
    <property type="match status" value="1"/>
</dbReference>
<feature type="domain" description="Peptidase M12A" evidence="13">
    <location>
        <begin position="32"/>
        <end position="232"/>
    </location>
</feature>
<dbReference type="Pfam" id="PF01549">
    <property type="entry name" value="ShK"/>
    <property type="match status" value="1"/>
</dbReference>
<dbReference type="InterPro" id="IPR001506">
    <property type="entry name" value="Peptidase_M12A"/>
</dbReference>
<reference evidence="14" key="1">
    <citation type="submission" date="2023-07" db="EMBL/GenBank/DDBJ databases">
        <authorList>
            <consortium name="CYATHOMIX"/>
        </authorList>
    </citation>
    <scope>NUCLEOTIDE SEQUENCE</scope>
    <source>
        <strain evidence="14">N/A</strain>
    </source>
</reference>
<dbReference type="Proteomes" id="UP001176961">
    <property type="component" value="Unassembled WGS sequence"/>
</dbReference>
<dbReference type="PANTHER" id="PTHR10127:SF852">
    <property type="entry name" value="ZINC METALLOPROTEINASE NAS-12"/>
    <property type="match status" value="1"/>
</dbReference>
<sequence>MVKKIKSERKYGVQILTPLQRQRYGKGNSPVRGTSRKRNSRNRWRNNVVPYMLSAQYSKEQKKTIRDSLAALERVSCFRFVDRGMELDFLMIAPLDGCYSYVGKIGGQQTLSLAVDCIADYIIWHEVMHALGFEHEHQRPDRDDFIKVEYRNVQAGQLANFEKLAPYEVDYNDSYDYKSIMHYDSHAFGRRDPSSNVRLATMIPLRKGINLIDNLQMSPADIRRLKELSNCKVSKGKSNENVIEKDSFSCEDRGRNCERLERDGFCSKSFYRKAMLKNCAATCRLCNEGIMNAPDERVTALKSEDKIESLPCEDKVLLTLL</sequence>
<evidence type="ECO:0000256" key="3">
    <source>
        <dbReference type="ARBA" id="ARBA00022723"/>
    </source>
</evidence>
<comment type="caution">
    <text evidence="14">The sequence shown here is derived from an EMBL/GenBank/DDBJ whole genome shotgun (WGS) entry which is preliminary data.</text>
</comment>
<dbReference type="InterPro" id="IPR034035">
    <property type="entry name" value="Astacin-like_dom"/>
</dbReference>
<dbReference type="CDD" id="cd04280">
    <property type="entry name" value="ZnMc_astacin_like"/>
    <property type="match status" value="1"/>
</dbReference>
<accession>A0AA36M9H3</accession>
<feature type="binding site" evidence="10">
    <location>
        <position position="129"/>
    </location>
    <ligand>
        <name>Zn(2+)</name>
        <dbReference type="ChEBI" id="CHEBI:29105"/>
        <note>catalytic</note>
    </ligand>
</feature>
<evidence type="ECO:0000313" key="15">
    <source>
        <dbReference type="Proteomes" id="UP001176961"/>
    </source>
</evidence>
<dbReference type="Gene3D" id="1.10.10.1940">
    <property type="match status" value="1"/>
</dbReference>
<keyword evidence="5 10" id="KW-0862">Zinc</keyword>
<dbReference type="PRINTS" id="PR00480">
    <property type="entry name" value="ASTACIN"/>
</dbReference>
<evidence type="ECO:0000259" key="12">
    <source>
        <dbReference type="PROSITE" id="PS51670"/>
    </source>
</evidence>
<proteinExistence type="predicted"/>
<dbReference type="Gene3D" id="3.40.390.10">
    <property type="entry name" value="Collagenase (Catalytic Domain)"/>
    <property type="match status" value="1"/>
</dbReference>
<organism evidence="14 15">
    <name type="scientific">Cylicocyclus nassatus</name>
    <name type="common">Nematode worm</name>
    <dbReference type="NCBI Taxonomy" id="53992"/>
    <lineage>
        <taxon>Eukaryota</taxon>
        <taxon>Metazoa</taxon>
        <taxon>Ecdysozoa</taxon>
        <taxon>Nematoda</taxon>
        <taxon>Chromadorea</taxon>
        <taxon>Rhabditida</taxon>
        <taxon>Rhabditina</taxon>
        <taxon>Rhabditomorpha</taxon>
        <taxon>Strongyloidea</taxon>
        <taxon>Strongylidae</taxon>
        <taxon>Cylicocyclus</taxon>
    </lineage>
</organism>
<evidence type="ECO:0000256" key="4">
    <source>
        <dbReference type="ARBA" id="ARBA00022801"/>
    </source>
</evidence>
<dbReference type="InterPro" id="IPR003582">
    <property type="entry name" value="ShKT_dom"/>
</dbReference>
<name>A0AA36M9H3_CYLNA</name>
<evidence type="ECO:0000256" key="11">
    <source>
        <dbReference type="RuleBase" id="RU361183"/>
    </source>
</evidence>
<dbReference type="PROSITE" id="PS51864">
    <property type="entry name" value="ASTACIN"/>
    <property type="match status" value="1"/>
</dbReference>
<feature type="domain" description="ShKT" evidence="12">
    <location>
        <begin position="250"/>
        <end position="286"/>
    </location>
</feature>
<dbReference type="Pfam" id="PF01400">
    <property type="entry name" value="Astacin"/>
    <property type="match status" value="1"/>
</dbReference>
<evidence type="ECO:0000256" key="8">
    <source>
        <dbReference type="ARBA" id="ARBA00023157"/>
    </source>
</evidence>
<comment type="caution">
    <text evidence="9">Lacks conserved residue(s) required for the propagation of feature annotation.</text>
</comment>
<keyword evidence="8" id="KW-1015">Disulfide bond</keyword>
<keyword evidence="4 10" id="KW-0378">Hydrolase</keyword>
<evidence type="ECO:0000256" key="10">
    <source>
        <dbReference type="PROSITE-ProRule" id="PRU01211"/>
    </source>
</evidence>
<keyword evidence="15" id="KW-1185">Reference proteome</keyword>
<evidence type="ECO:0000259" key="13">
    <source>
        <dbReference type="PROSITE" id="PS51864"/>
    </source>
</evidence>